<comment type="subcellular location">
    <subcellularLocation>
        <location evidence="1">Membrane</location>
        <topology evidence="1">Multi-pass membrane protein</topology>
    </subcellularLocation>
</comment>
<feature type="transmembrane region" description="Helical" evidence="6">
    <location>
        <begin position="220"/>
        <end position="240"/>
    </location>
</feature>
<dbReference type="InterPro" id="IPR002645">
    <property type="entry name" value="STAS_dom"/>
</dbReference>
<dbReference type="PANTHER" id="PTHR11814">
    <property type="entry name" value="SULFATE TRANSPORTER"/>
    <property type="match status" value="1"/>
</dbReference>
<dbReference type="EMBL" id="JBBJBU010000001">
    <property type="protein sequence ID" value="KAK7208507.1"/>
    <property type="molecule type" value="Genomic_DNA"/>
</dbReference>
<feature type="compositionally biased region" description="Acidic residues" evidence="5">
    <location>
        <begin position="745"/>
        <end position="767"/>
    </location>
</feature>
<dbReference type="GeneID" id="90035822"/>
<feature type="transmembrane region" description="Helical" evidence="6">
    <location>
        <begin position="496"/>
        <end position="514"/>
    </location>
</feature>
<evidence type="ECO:0000256" key="4">
    <source>
        <dbReference type="ARBA" id="ARBA00023136"/>
    </source>
</evidence>
<dbReference type="Pfam" id="PF00916">
    <property type="entry name" value="Sulfate_transp"/>
    <property type="match status" value="1"/>
</dbReference>
<feature type="transmembrane region" description="Helical" evidence="6">
    <location>
        <begin position="304"/>
        <end position="323"/>
    </location>
</feature>
<dbReference type="CDD" id="cd07042">
    <property type="entry name" value="STAS_SulP_like_sulfate_transporter"/>
    <property type="match status" value="1"/>
</dbReference>
<dbReference type="Pfam" id="PF01740">
    <property type="entry name" value="STAS"/>
    <property type="match status" value="1"/>
</dbReference>
<feature type="transmembrane region" description="Helical" evidence="6">
    <location>
        <begin position="252"/>
        <end position="271"/>
    </location>
</feature>
<feature type="transmembrane region" description="Helical" evidence="6">
    <location>
        <begin position="472"/>
        <end position="491"/>
    </location>
</feature>
<dbReference type="Gene3D" id="3.30.750.24">
    <property type="entry name" value="STAS domain"/>
    <property type="match status" value="1"/>
</dbReference>
<evidence type="ECO:0000256" key="2">
    <source>
        <dbReference type="ARBA" id="ARBA00022692"/>
    </source>
</evidence>
<feature type="compositionally biased region" description="Basic and acidic residues" evidence="5">
    <location>
        <begin position="782"/>
        <end position="792"/>
    </location>
</feature>
<dbReference type="PROSITE" id="PS50801">
    <property type="entry name" value="STAS"/>
    <property type="match status" value="1"/>
</dbReference>
<evidence type="ECO:0000259" key="7">
    <source>
        <dbReference type="PROSITE" id="PS50801"/>
    </source>
</evidence>
<gene>
    <name evidence="8" type="ORF">BZA70DRAFT_234736</name>
</gene>
<sequence length="792" mass="87070">MSTHSATSSFLRSRLFSFGSNTSPSLQQPSAYTALDRAAHPDDTILGAPRRSGSPAHLHARNPHRQEYGALASSQSLSSCATQVNEKDEPSPDPRLFSHRRRDRFRAKSVYYVKYYLPILTWLPNYSFKAALAGDIIAGLTVASFNIPLSLSYARTLIGVPERYGLLGFAFPQLVYAFMGTVPVMITGPEPAISVMIGQAISPMVMAGNPSFEERERRAIMYNGLITSLFAIIYLVMGFLRLGFVDSLLSQGLLRGFITAVGIILTFDTLIQALGLSALAAAQNVGAGSGGVKLAFILTNLKNTHGLTAAIAFISFGLIMFFRISRKYYGKRFPILVYIPDIFLIVIFSIIMSWKLDWYGKGADIVGAVERPDIQLMSPLNSDTFPRVTEVASSAFVIALLGFFQSAAIAKNIFPDPPTDSRVAPPKNPTISMNRELVALGTANLLGMFMFSLPVIGGFGRSKANKFAGARTQLSSIIFAFSTIIVTFTLLPSIYYLPRATLASVLGLICVGLLEDFPSDVIGYFKMHAWGDFSIVMIMIAVTLGISLQIGISVGIVISLVQILRHATRTRIQVLARVPGTTDTFRNADIPSYDVPDEALDSLEHLHNVLLVKITEPLTFANCGELQNRLRRLERYGTMRMHPSLPAMRRGDQNVVFDLEGMTACDTSAIKVLLSIVEAYRSKGKFVLFARIPATKKMMLLFKRSGLSVLLSYNGHPPAYFTSIHEALEALDECIFETPGTWTPEDEDREIEAMPDEEPEQIEEDSIATDIEGSTSGDETIDEKTHLKREMV</sequence>
<dbReference type="InterPro" id="IPR036513">
    <property type="entry name" value="STAS_dom_sf"/>
</dbReference>
<feature type="transmembrane region" description="Helical" evidence="6">
    <location>
        <begin position="391"/>
        <end position="410"/>
    </location>
</feature>
<keyword evidence="2 6" id="KW-0812">Transmembrane</keyword>
<feature type="transmembrane region" description="Helical" evidence="6">
    <location>
        <begin position="109"/>
        <end position="126"/>
    </location>
</feature>
<feature type="transmembrane region" description="Helical" evidence="6">
    <location>
        <begin position="132"/>
        <end position="154"/>
    </location>
</feature>
<name>A0ABR1FF79_9ASCO</name>
<keyword evidence="3 6" id="KW-1133">Transmembrane helix</keyword>
<feature type="transmembrane region" description="Helical" evidence="6">
    <location>
        <begin position="534"/>
        <end position="561"/>
    </location>
</feature>
<evidence type="ECO:0000256" key="3">
    <source>
        <dbReference type="ARBA" id="ARBA00022989"/>
    </source>
</evidence>
<evidence type="ECO:0000256" key="1">
    <source>
        <dbReference type="ARBA" id="ARBA00004141"/>
    </source>
</evidence>
<evidence type="ECO:0000256" key="5">
    <source>
        <dbReference type="SAM" id="MobiDB-lite"/>
    </source>
</evidence>
<feature type="region of interest" description="Disordered" evidence="5">
    <location>
        <begin position="745"/>
        <end position="792"/>
    </location>
</feature>
<protein>
    <submittedName>
        <fullName evidence="8">Sulfate transporter family-domain-containing protein</fullName>
    </submittedName>
</protein>
<dbReference type="Proteomes" id="UP001498771">
    <property type="component" value="Unassembled WGS sequence"/>
</dbReference>
<feature type="domain" description="STAS" evidence="7">
    <location>
        <begin position="599"/>
        <end position="731"/>
    </location>
</feature>
<keyword evidence="9" id="KW-1185">Reference proteome</keyword>
<evidence type="ECO:0000313" key="8">
    <source>
        <dbReference type="EMBL" id="KAK7208507.1"/>
    </source>
</evidence>
<evidence type="ECO:0000256" key="6">
    <source>
        <dbReference type="SAM" id="Phobius"/>
    </source>
</evidence>
<evidence type="ECO:0000313" key="9">
    <source>
        <dbReference type="Proteomes" id="UP001498771"/>
    </source>
</evidence>
<feature type="transmembrane region" description="Helical" evidence="6">
    <location>
        <begin position="335"/>
        <end position="354"/>
    </location>
</feature>
<keyword evidence="4 6" id="KW-0472">Membrane</keyword>
<dbReference type="InterPro" id="IPR001902">
    <property type="entry name" value="SLC26A/SulP_fam"/>
</dbReference>
<feature type="transmembrane region" description="Helical" evidence="6">
    <location>
        <begin position="166"/>
        <end position="186"/>
    </location>
</feature>
<dbReference type="InterPro" id="IPR011547">
    <property type="entry name" value="SLC26A/SulP_dom"/>
</dbReference>
<organism evidence="8 9">
    <name type="scientific">Myxozyma melibiosi</name>
    <dbReference type="NCBI Taxonomy" id="54550"/>
    <lineage>
        <taxon>Eukaryota</taxon>
        <taxon>Fungi</taxon>
        <taxon>Dikarya</taxon>
        <taxon>Ascomycota</taxon>
        <taxon>Saccharomycotina</taxon>
        <taxon>Lipomycetes</taxon>
        <taxon>Lipomycetales</taxon>
        <taxon>Lipomycetaceae</taxon>
        <taxon>Myxozyma</taxon>
    </lineage>
</organism>
<accession>A0ABR1FF79</accession>
<dbReference type="RefSeq" id="XP_064771540.1">
    <property type="nucleotide sequence ID" value="XM_064910310.1"/>
</dbReference>
<dbReference type="SUPFAM" id="SSF52091">
    <property type="entry name" value="SpoIIaa-like"/>
    <property type="match status" value="1"/>
</dbReference>
<reference evidence="8 9" key="1">
    <citation type="submission" date="2024-03" db="EMBL/GenBank/DDBJ databases">
        <title>Genome-scale model development and genomic sequencing of the oleaginous clade Lipomyces.</title>
        <authorList>
            <consortium name="Lawrence Berkeley National Laboratory"/>
            <person name="Czajka J.J."/>
            <person name="Han Y."/>
            <person name="Kim J."/>
            <person name="Mondo S.J."/>
            <person name="Hofstad B.A."/>
            <person name="Robles A."/>
            <person name="Haridas S."/>
            <person name="Riley R."/>
            <person name="LaButti K."/>
            <person name="Pangilinan J."/>
            <person name="Andreopoulos W."/>
            <person name="Lipzen A."/>
            <person name="Yan J."/>
            <person name="Wang M."/>
            <person name="Ng V."/>
            <person name="Grigoriev I.V."/>
            <person name="Spatafora J.W."/>
            <person name="Magnuson J.K."/>
            <person name="Baker S.E."/>
            <person name="Pomraning K.R."/>
        </authorList>
    </citation>
    <scope>NUCLEOTIDE SEQUENCE [LARGE SCALE GENOMIC DNA]</scope>
    <source>
        <strain evidence="8 9">Phaff 52-87</strain>
    </source>
</reference>
<comment type="caution">
    <text evidence="8">The sequence shown here is derived from an EMBL/GenBank/DDBJ whole genome shotgun (WGS) entry which is preliminary data.</text>
</comment>
<proteinExistence type="predicted"/>
<feature type="transmembrane region" description="Helical" evidence="6">
    <location>
        <begin position="437"/>
        <end position="460"/>
    </location>
</feature>